<accession>A0A6B3NK59</accession>
<organism evidence="1">
    <name type="scientific">Symploca sp. SIO1C4</name>
    <dbReference type="NCBI Taxonomy" id="2607765"/>
    <lineage>
        <taxon>Bacteria</taxon>
        <taxon>Bacillati</taxon>
        <taxon>Cyanobacteriota</taxon>
        <taxon>Cyanophyceae</taxon>
        <taxon>Coleofasciculales</taxon>
        <taxon>Coleofasciculaceae</taxon>
        <taxon>Symploca</taxon>
    </lineage>
</organism>
<dbReference type="AlphaFoldDB" id="A0A6B3NK59"/>
<name>A0A6B3NK59_9CYAN</name>
<sequence>MNTQERLKRSEDIQIAYWLSPLPQLELAQVKATTEVPNDTSQEQVIGNYYATDNSTLPELGALSDFENWASVASTIDYKTRQLAGFDPTATEFDVKAWEEYLYKFGTSPFLLSTEHRHLELSLGKDSIKPLIHAVFEMIKGVVSEADYDHVLTTMKKMATLAITNEGKAQKDSYQQLGIISVKSSKLYSLFIRTCIQMTRKEEEDKDYEHIAQTLSVMKFQGIIDFDKCKRNADLILGWDRFNIDKWVEHTNSYNCPPNECPSWSN</sequence>
<evidence type="ECO:0000313" key="1">
    <source>
        <dbReference type="EMBL" id="NER29981.1"/>
    </source>
</evidence>
<gene>
    <name evidence="1" type="ORF">F6J89_20765</name>
</gene>
<protein>
    <submittedName>
        <fullName evidence="1">Uncharacterized protein</fullName>
    </submittedName>
</protein>
<reference evidence="1" key="1">
    <citation type="submission" date="2019-11" db="EMBL/GenBank/DDBJ databases">
        <title>Genomic insights into an expanded diversity of filamentous marine cyanobacteria reveals the extraordinary biosynthetic potential of Moorea and Okeania.</title>
        <authorList>
            <person name="Ferreira Leao T."/>
            <person name="Wang M."/>
            <person name="Moss N."/>
            <person name="Da Silva R."/>
            <person name="Sanders J."/>
            <person name="Nurk S."/>
            <person name="Gurevich A."/>
            <person name="Humphrey G."/>
            <person name="Reher R."/>
            <person name="Zhu Q."/>
            <person name="Belda-Ferre P."/>
            <person name="Glukhov E."/>
            <person name="Rex R."/>
            <person name="Dorrestein P.C."/>
            <person name="Knight R."/>
            <person name="Pevzner P."/>
            <person name="Gerwick W.H."/>
            <person name="Gerwick L."/>
        </authorList>
    </citation>
    <scope>NUCLEOTIDE SEQUENCE</scope>
    <source>
        <strain evidence="1">SIO1C4</strain>
    </source>
</reference>
<proteinExistence type="predicted"/>
<dbReference type="EMBL" id="JAAHFQ010000464">
    <property type="protein sequence ID" value="NER29981.1"/>
    <property type="molecule type" value="Genomic_DNA"/>
</dbReference>
<comment type="caution">
    <text evidence="1">The sequence shown here is derived from an EMBL/GenBank/DDBJ whole genome shotgun (WGS) entry which is preliminary data.</text>
</comment>